<organism evidence="1 2">
    <name type="scientific">Tanacetum coccineum</name>
    <dbReference type="NCBI Taxonomy" id="301880"/>
    <lineage>
        <taxon>Eukaryota</taxon>
        <taxon>Viridiplantae</taxon>
        <taxon>Streptophyta</taxon>
        <taxon>Embryophyta</taxon>
        <taxon>Tracheophyta</taxon>
        <taxon>Spermatophyta</taxon>
        <taxon>Magnoliopsida</taxon>
        <taxon>eudicotyledons</taxon>
        <taxon>Gunneridae</taxon>
        <taxon>Pentapetalae</taxon>
        <taxon>asterids</taxon>
        <taxon>campanulids</taxon>
        <taxon>Asterales</taxon>
        <taxon>Asteraceae</taxon>
        <taxon>Asteroideae</taxon>
        <taxon>Anthemideae</taxon>
        <taxon>Anthemidinae</taxon>
        <taxon>Tanacetum</taxon>
    </lineage>
</organism>
<gene>
    <name evidence="1" type="ORF">Tco_0729867</name>
</gene>
<dbReference type="Proteomes" id="UP001151760">
    <property type="component" value="Unassembled WGS sequence"/>
</dbReference>
<name>A0ABQ4YR95_9ASTR</name>
<evidence type="ECO:0000313" key="1">
    <source>
        <dbReference type="EMBL" id="GJS79986.1"/>
    </source>
</evidence>
<protein>
    <submittedName>
        <fullName evidence="1">Uncharacterized protein</fullName>
    </submittedName>
</protein>
<comment type="caution">
    <text evidence="1">The sequence shown here is derived from an EMBL/GenBank/DDBJ whole genome shotgun (WGS) entry which is preliminary data.</text>
</comment>
<evidence type="ECO:0000313" key="2">
    <source>
        <dbReference type="Proteomes" id="UP001151760"/>
    </source>
</evidence>
<reference evidence="1" key="2">
    <citation type="submission" date="2022-01" db="EMBL/GenBank/DDBJ databases">
        <authorList>
            <person name="Yamashiro T."/>
            <person name="Shiraishi A."/>
            <person name="Satake H."/>
            <person name="Nakayama K."/>
        </authorList>
    </citation>
    <scope>NUCLEOTIDE SEQUENCE</scope>
</reference>
<keyword evidence="2" id="KW-1185">Reference proteome</keyword>
<proteinExistence type="predicted"/>
<dbReference type="EMBL" id="BQNB010010638">
    <property type="protein sequence ID" value="GJS79986.1"/>
    <property type="molecule type" value="Genomic_DNA"/>
</dbReference>
<reference evidence="1" key="1">
    <citation type="journal article" date="2022" name="Int. J. Mol. Sci.">
        <title>Draft Genome of Tanacetum Coccineum: Genomic Comparison of Closely Related Tanacetum-Family Plants.</title>
        <authorList>
            <person name="Yamashiro T."/>
            <person name="Shiraishi A."/>
            <person name="Nakayama K."/>
            <person name="Satake H."/>
        </authorList>
    </citation>
    <scope>NUCLEOTIDE SEQUENCE</scope>
</reference>
<sequence>MMATLLGNRMVTTALDTGCVLDFRSLGGSDLQSPFSSLGFSEAAEPSAGKIDTGSYPLCGNGSGAATSTKEPTVYIASSSIRCRPHVGVSVQLRLLKRKMHHLNQQVQRTLSRTSLWKVIHDGFGGIDLVKIGPGQSFVSHRLTGDFKSCGFKSATPTAQEITSVQKGNGPKKLPKRLHERRCLNMP</sequence>
<accession>A0ABQ4YR95</accession>